<sequence>METTGHYPDEFETIHPLWLGIIILFGVIIIICMSCFLRRKYGSSMTRLFNRLCCKCESYHDQNPKQKAQLTIPHIYNRAPRFVPSANASPQLHKLVRAIQLASAEKKLTIHQVDNNEHHNTEKDSSPIVDDCDPFETSSSSSSSHSITQPPQEIDNHRNCEAARRLYASMRQTSQCKNSTSIESADLAPSLLPPNPTMKSTQIHKIKTFWTPRFFQSISFIC</sequence>
<evidence type="ECO:0000313" key="8">
    <source>
        <dbReference type="Proteomes" id="UP000663869"/>
    </source>
</evidence>
<dbReference type="EMBL" id="CAJNXB010003310">
    <property type="protein sequence ID" value="CAF3308228.1"/>
    <property type="molecule type" value="Genomic_DNA"/>
</dbReference>
<accession>A0A818LZ86</accession>
<dbReference type="Proteomes" id="UP000663872">
    <property type="component" value="Unassembled WGS sequence"/>
</dbReference>
<evidence type="ECO:0000313" key="4">
    <source>
        <dbReference type="EMBL" id="CAF3581597.1"/>
    </source>
</evidence>
<evidence type="ECO:0000313" key="5">
    <source>
        <dbReference type="EMBL" id="CAF3637203.1"/>
    </source>
</evidence>
<dbReference type="Proteomes" id="UP000663833">
    <property type="component" value="Unassembled WGS sequence"/>
</dbReference>
<keyword evidence="2" id="KW-1133">Transmembrane helix</keyword>
<evidence type="ECO:0000256" key="1">
    <source>
        <dbReference type="SAM" id="MobiDB-lite"/>
    </source>
</evidence>
<keyword evidence="2" id="KW-0472">Membrane</keyword>
<keyword evidence="2" id="KW-0812">Transmembrane</keyword>
<dbReference type="EMBL" id="CAJNYT010005389">
    <property type="protein sequence ID" value="CAF3739545.1"/>
    <property type="molecule type" value="Genomic_DNA"/>
</dbReference>
<proteinExistence type="predicted"/>
<dbReference type="Proteomes" id="UP000663869">
    <property type="component" value="Unassembled WGS sequence"/>
</dbReference>
<dbReference type="EMBL" id="CAJNYU010002681">
    <property type="protein sequence ID" value="CAF3581597.1"/>
    <property type="molecule type" value="Genomic_DNA"/>
</dbReference>
<gene>
    <name evidence="4" type="ORF">FME351_LOCUS20979</name>
    <name evidence="7" type="ORF">GRG538_LOCUS30760</name>
    <name evidence="5" type="ORF">KIK155_LOCUS22722</name>
    <name evidence="6" type="ORF">LUA448_LOCUS32456</name>
    <name evidence="3" type="ORF">TIS948_LOCUS19027</name>
</gene>
<dbReference type="EMBL" id="CAJNYD010004833">
    <property type="protein sequence ID" value="CAF3641183.1"/>
    <property type="molecule type" value="Genomic_DNA"/>
</dbReference>
<feature type="transmembrane region" description="Helical" evidence="2">
    <location>
        <begin position="17"/>
        <end position="37"/>
    </location>
</feature>
<comment type="caution">
    <text evidence="4">The sequence shown here is derived from an EMBL/GenBank/DDBJ whole genome shotgun (WGS) entry which is preliminary data.</text>
</comment>
<dbReference type="AlphaFoldDB" id="A0A818LZ86"/>
<protein>
    <submittedName>
        <fullName evidence="4">Uncharacterized protein</fullName>
    </submittedName>
</protein>
<organism evidence="4 8">
    <name type="scientific">Rotaria socialis</name>
    <dbReference type="NCBI Taxonomy" id="392032"/>
    <lineage>
        <taxon>Eukaryota</taxon>
        <taxon>Metazoa</taxon>
        <taxon>Spiralia</taxon>
        <taxon>Gnathifera</taxon>
        <taxon>Rotifera</taxon>
        <taxon>Eurotatoria</taxon>
        <taxon>Bdelloidea</taxon>
        <taxon>Philodinida</taxon>
        <taxon>Philodinidae</taxon>
        <taxon>Rotaria</taxon>
    </lineage>
</organism>
<dbReference type="OrthoDB" id="10006823at2759"/>
<feature type="compositionally biased region" description="Basic and acidic residues" evidence="1">
    <location>
        <begin position="111"/>
        <end position="125"/>
    </location>
</feature>
<dbReference type="Proteomes" id="UP000663825">
    <property type="component" value="Unassembled WGS sequence"/>
</dbReference>
<dbReference type="Proteomes" id="UP000663865">
    <property type="component" value="Unassembled WGS sequence"/>
</dbReference>
<evidence type="ECO:0000256" key="2">
    <source>
        <dbReference type="SAM" id="Phobius"/>
    </source>
</evidence>
<evidence type="ECO:0000313" key="6">
    <source>
        <dbReference type="EMBL" id="CAF3641183.1"/>
    </source>
</evidence>
<evidence type="ECO:0000313" key="3">
    <source>
        <dbReference type="EMBL" id="CAF3308228.1"/>
    </source>
</evidence>
<reference evidence="4" key="1">
    <citation type="submission" date="2021-02" db="EMBL/GenBank/DDBJ databases">
        <authorList>
            <person name="Nowell W R."/>
        </authorList>
    </citation>
    <scope>NUCLEOTIDE SEQUENCE</scope>
</reference>
<feature type="region of interest" description="Disordered" evidence="1">
    <location>
        <begin position="111"/>
        <end position="157"/>
    </location>
</feature>
<dbReference type="EMBL" id="CAJNYV010004044">
    <property type="protein sequence ID" value="CAF3637203.1"/>
    <property type="molecule type" value="Genomic_DNA"/>
</dbReference>
<evidence type="ECO:0000313" key="7">
    <source>
        <dbReference type="EMBL" id="CAF3739545.1"/>
    </source>
</evidence>
<name>A0A818LZ86_9BILA</name>